<dbReference type="EMBL" id="OB661377">
    <property type="protein sequence ID" value="CAD7228084.1"/>
    <property type="molecule type" value="Genomic_DNA"/>
</dbReference>
<evidence type="ECO:0000256" key="3">
    <source>
        <dbReference type="SAM" id="SignalP"/>
    </source>
</evidence>
<feature type="region of interest" description="Disordered" evidence="1">
    <location>
        <begin position="253"/>
        <end position="306"/>
    </location>
</feature>
<reference evidence="4" key="1">
    <citation type="submission" date="2020-11" db="EMBL/GenBank/DDBJ databases">
        <authorList>
            <person name="Tran Van P."/>
        </authorList>
    </citation>
    <scope>NUCLEOTIDE SEQUENCE</scope>
</reference>
<keyword evidence="3" id="KW-0732">Signal</keyword>
<keyword evidence="2" id="KW-0472">Membrane</keyword>
<accession>A0A7R8WCS8</accession>
<feature type="chain" id="PRO_5043647018" evidence="3">
    <location>
        <begin position="19"/>
        <end position="437"/>
    </location>
</feature>
<evidence type="ECO:0000256" key="1">
    <source>
        <dbReference type="SAM" id="MobiDB-lite"/>
    </source>
</evidence>
<gene>
    <name evidence="4" type="ORF">CTOB1V02_LOCUS5973</name>
</gene>
<feature type="signal peptide" evidence="3">
    <location>
        <begin position="1"/>
        <end position="18"/>
    </location>
</feature>
<name>A0A7R8WCS8_9CRUS</name>
<keyword evidence="2" id="KW-1133">Transmembrane helix</keyword>
<evidence type="ECO:0000256" key="2">
    <source>
        <dbReference type="SAM" id="Phobius"/>
    </source>
</evidence>
<feature type="compositionally biased region" description="Polar residues" evidence="1">
    <location>
        <begin position="253"/>
        <end position="263"/>
    </location>
</feature>
<feature type="transmembrane region" description="Helical" evidence="2">
    <location>
        <begin position="118"/>
        <end position="142"/>
    </location>
</feature>
<evidence type="ECO:0000313" key="4">
    <source>
        <dbReference type="EMBL" id="CAD7228084.1"/>
    </source>
</evidence>
<dbReference type="AlphaFoldDB" id="A0A7R8WCS8"/>
<proteinExistence type="predicted"/>
<keyword evidence="2" id="KW-0812">Transmembrane</keyword>
<dbReference type="OrthoDB" id="6599193at2759"/>
<feature type="compositionally biased region" description="Polar residues" evidence="1">
    <location>
        <begin position="276"/>
        <end position="292"/>
    </location>
</feature>
<sequence>MLWLVLFGSTCLIWPVRGGLRIQQKCGEMICGKHEYCSRFDHHCRNCSDICDPDSHNFEESTCEDECQYYIHDVRYHTRNSDEASSAFVLALTSESPTTLSSVNSQQVTGHLETRVNLLFAFVVVSFIIHAVTLGFIGWPCFRRRVLHWKTKTKVVEEKEKVYDVPNRPGAEFRQVQRSSWVISNMGTLSRQPPPFYGTTSFCSPTHGATNCSAQPQPLSVLGFMRHPSEEACPEGCYENPALCMGAENTTSTQETFLDSTQDPSPTTSETPLSSKASSLPNPLRPTSTGLSRQPPLEPSRRGSLIHLTCSRRRSKRVRGTTESLLYCPGAERIPQQIPKKAFTSLTSLNFISKKTSFWRTTAIKCVFGKLRQMRSPTPSLPMGSKNLMPLRWRKTIPTGCQTPPSARVFSELIIMLRRVAGRESAGQLQISQGQSF</sequence>
<feature type="compositionally biased region" description="Low complexity" evidence="1">
    <location>
        <begin position="264"/>
        <end position="275"/>
    </location>
</feature>
<organism evidence="4">
    <name type="scientific">Cyprideis torosa</name>
    <dbReference type="NCBI Taxonomy" id="163714"/>
    <lineage>
        <taxon>Eukaryota</taxon>
        <taxon>Metazoa</taxon>
        <taxon>Ecdysozoa</taxon>
        <taxon>Arthropoda</taxon>
        <taxon>Crustacea</taxon>
        <taxon>Oligostraca</taxon>
        <taxon>Ostracoda</taxon>
        <taxon>Podocopa</taxon>
        <taxon>Podocopida</taxon>
        <taxon>Cytherocopina</taxon>
        <taxon>Cytheroidea</taxon>
        <taxon>Cytherideidae</taxon>
        <taxon>Cyprideis</taxon>
    </lineage>
</organism>
<protein>
    <submittedName>
        <fullName evidence="4">Uncharacterized protein</fullName>
    </submittedName>
</protein>